<evidence type="ECO:0000256" key="3">
    <source>
        <dbReference type="ARBA" id="ARBA00022679"/>
    </source>
</evidence>
<evidence type="ECO:0000256" key="6">
    <source>
        <dbReference type="ARBA" id="ARBA00022786"/>
    </source>
</evidence>
<dbReference type="Gene3D" id="3.30.40.10">
    <property type="entry name" value="Zinc/RING finger domain, C3HC4 (zinc finger)"/>
    <property type="match status" value="1"/>
</dbReference>
<keyword evidence="5 8" id="KW-0863">Zinc-finger</keyword>
<organism evidence="10 11">
    <name type="scientific">Dipteronia dyeriana</name>
    <dbReference type="NCBI Taxonomy" id="168575"/>
    <lineage>
        <taxon>Eukaryota</taxon>
        <taxon>Viridiplantae</taxon>
        <taxon>Streptophyta</taxon>
        <taxon>Embryophyta</taxon>
        <taxon>Tracheophyta</taxon>
        <taxon>Spermatophyta</taxon>
        <taxon>Magnoliopsida</taxon>
        <taxon>eudicotyledons</taxon>
        <taxon>Gunneridae</taxon>
        <taxon>Pentapetalae</taxon>
        <taxon>rosids</taxon>
        <taxon>malvids</taxon>
        <taxon>Sapindales</taxon>
        <taxon>Sapindaceae</taxon>
        <taxon>Hippocastanoideae</taxon>
        <taxon>Acereae</taxon>
        <taxon>Dipteronia</taxon>
    </lineage>
</organism>
<comment type="catalytic activity">
    <reaction evidence="1">
        <text>S-ubiquitinyl-[E2 ubiquitin-conjugating enzyme]-L-cysteine + [acceptor protein]-L-lysine = [E2 ubiquitin-conjugating enzyme]-L-cysteine + N(6)-ubiquitinyl-[acceptor protein]-L-lysine.</text>
        <dbReference type="EC" id="2.3.2.27"/>
    </reaction>
</comment>
<dbReference type="PANTHER" id="PTHR22937:SF65">
    <property type="entry name" value="E3 UBIQUITIN-PROTEIN LIGASE ARK2C"/>
    <property type="match status" value="1"/>
</dbReference>
<evidence type="ECO:0000313" key="10">
    <source>
        <dbReference type="EMBL" id="KAK2641070.1"/>
    </source>
</evidence>
<dbReference type="Proteomes" id="UP001280121">
    <property type="component" value="Unassembled WGS sequence"/>
</dbReference>
<gene>
    <name evidence="10" type="ORF">Ddye_022833</name>
</gene>
<dbReference type="AlphaFoldDB" id="A0AAD9WST9"/>
<name>A0AAD9WST9_9ROSI</name>
<dbReference type="PANTHER" id="PTHR22937">
    <property type="entry name" value="E3 UBIQUITIN-PROTEIN LIGASE RNF165"/>
    <property type="match status" value="1"/>
</dbReference>
<evidence type="ECO:0000256" key="5">
    <source>
        <dbReference type="ARBA" id="ARBA00022771"/>
    </source>
</evidence>
<dbReference type="PROSITE" id="PS50089">
    <property type="entry name" value="ZF_RING_2"/>
    <property type="match status" value="1"/>
</dbReference>
<evidence type="ECO:0000256" key="4">
    <source>
        <dbReference type="ARBA" id="ARBA00022723"/>
    </source>
</evidence>
<keyword evidence="4" id="KW-0479">Metal-binding</keyword>
<keyword evidence="7" id="KW-0862">Zinc</keyword>
<evidence type="ECO:0000256" key="8">
    <source>
        <dbReference type="PROSITE-ProRule" id="PRU00175"/>
    </source>
</evidence>
<dbReference type="InterPro" id="IPR001841">
    <property type="entry name" value="Znf_RING"/>
</dbReference>
<evidence type="ECO:0000313" key="11">
    <source>
        <dbReference type="Proteomes" id="UP001280121"/>
    </source>
</evidence>
<keyword evidence="6" id="KW-0833">Ubl conjugation pathway</keyword>
<sequence length="112" mass="12798">MSRAAAQNRDFNQVLNEVEFKVSLHLAIIMEKTIDPTIAGTAAVTVEEDSHVCGVCQEDMQRGDDARAMDCMHVFHHDCILHWLHRNNTCPLCRHVIMHQCFFTNSSYLNVI</sequence>
<keyword evidence="3" id="KW-0808">Transferase</keyword>
<dbReference type="Pfam" id="PF13639">
    <property type="entry name" value="zf-RING_2"/>
    <property type="match status" value="1"/>
</dbReference>
<proteinExistence type="predicted"/>
<dbReference type="EMBL" id="JANJYI010000007">
    <property type="protein sequence ID" value="KAK2641070.1"/>
    <property type="molecule type" value="Genomic_DNA"/>
</dbReference>
<evidence type="ECO:0000256" key="1">
    <source>
        <dbReference type="ARBA" id="ARBA00000900"/>
    </source>
</evidence>
<evidence type="ECO:0000256" key="7">
    <source>
        <dbReference type="ARBA" id="ARBA00022833"/>
    </source>
</evidence>
<reference evidence="10" key="1">
    <citation type="journal article" date="2023" name="Plant J.">
        <title>Genome sequences and population genomics provide insights into the demographic history, inbreeding, and mutation load of two 'living fossil' tree species of Dipteronia.</title>
        <authorList>
            <person name="Feng Y."/>
            <person name="Comes H.P."/>
            <person name="Chen J."/>
            <person name="Zhu S."/>
            <person name="Lu R."/>
            <person name="Zhang X."/>
            <person name="Li P."/>
            <person name="Qiu J."/>
            <person name="Olsen K.M."/>
            <person name="Qiu Y."/>
        </authorList>
    </citation>
    <scope>NUCLEOTIDE SEQUENCE</scope>
    <source>
        <strain evidence="10">KIB01</strain>
    </source>
</reference>
<keyword evidence="11" id="KW-1185">Reference proteome</keyword>
<evidence type="ECO:0000259" key="9">
    <source>
        <dbReference type="PROSITE" id="PS50089"/>
    </source>
</evidence>
<accession>A0AAD9WST9</accession>
<evidence type="ECO:0000256" key="2">
    <source>
        <dbReference type="ARBA" id="ARBA00012483"/>
    </source>
</evidence>
<dbReference type="InterPro" id="IPR013083">
    <property type="entry name" value="Znf_RING/FYVE/PHD"/>
</dbReference>
<comment type="caution">
    <text evidence="10">The sequence shown here is derived from an EMBL/GenBank/DDBJ whole genome shotgun (WGS) entry which is preliminary data.</text>
</comment>
<dbReference type="SMART" id="SM00184">
    <property type="entry name" value="RING"/>
    <property type="match status" value="1"/>
</dbReference>
<protein>
    <recommendedName>
        <fullName evidence="2">RING-type E3 ubiquitin transferase</fullName>
        <ecNumber evidence="2">2.3.2.27</ecNumber>
    </recommendedName>
</protein>
<dbReference type="SUPFAM" id="SSF57850">
    <property type="entry name" value="RING/U-box"/>
    <property type="match status" value="1"/>
</dbReference>
<dbReference type="EC" id="2.3.2.27" evidence="2"/>
<dbReference type="InterPro" id="IPR045191">
    <property type="entry name" value="MBR1/2-like"/>
</dbReference>
<feature type="domain" description="RING-type" evidence="9">
    <location>
        <begin position="53"/>
        <end position="94"/>
    </location>
</feature>
<dbReference type="GO" id="GO:0008270">
    <property type="term" value="F:zinc ion binding"/>
    <property type="evidence" value="ECO:0007669"/>
    <property type="project" value="UniProtKB-KW"/>
</dbReference>
<dbReference type="GO" id="GO:0061630">
    <property type="term" value="F:ubiquitin protein ligase activity"/>
    <property type="evidence" value="ECO:0007669"/>
    <property type="project" value="UniProtKB-EC"/>
</dbReference>